<gene>
    <name evidence="3" type="ORF">MAA8898_02483</name>
</gene>
<evidence type="ECO:0000256" key="1">
    <source>
        <dbReference type="SAM" id="MobiDB-lite"/>
    </source>
</evidence>
<keyword evidence="4" id="KW-1185">Reference proteome</keyword>
<organism evidence="3 4">
    <name type="scientific">Maliponia aquimaris</name>
    <dbReference type="NCBI Taxonomy" id="1673631"/>
    <lineage>
        <taxon>Bacteria</taxon>
        <taxon>Pseudomonadati</taxon>
        <taxon>Pseudomonadota</taxon>
        <taxon>Alphaproteobacteria</taxon>
        <taxon>Rhodobacterales</taxon>
        <taxon>Paracoccaceae</taxon>
        <taxon>Maliponia</taxon>
    </lineage>
</organism>
<dbReference type="OrthoDB" id="7852137at2"/>
<dbReference type="EMBL" id="FXYF01000006">
    <property type="protein sequence ID" value="SMX41904.1"/>
    <property type="molecule type" value="Genomic_DNA"/>
</dbReference>
<sequence>MSPLTPVQNAGPYYHFRSRTRYAQARADLLGWYIAERRPDPDAPFNLAAFSARMSQDSPLLTALQARGDAPATLGAALAYLRGCLSVSEQTWPQAEGFETALAGVLAGRESPDRPAEPAPVTPPPEPPDAASAPRRRRPLRRLVLLLLLLAGGWIGWRLAEVTQERLALAQRLDRTLPEFVDALSGLSLTLPGYASSCLDPRTYTCDVTAPGHAYDTEVRADLRAAYDGANRLLAGLAPLAQEGTPAWFVSAPGSDCPLDGADVLDSDRALVAGLCRFRERLTEYTLCLEGHPAITERQCTDLLRLAIADTLFDCTDCPARPANVFNQRLEWQREVQAAAGLAVAAGQMAAPGRVLSIAFRRLEQDVAWARDTGQTWAADLRR</sequence>
<feature type="region of interest" description="Disordered" evidence="1">
    <location>
        <begin position="109"/>
        <end position="135"/>
    </location>
</feature>
<name>A0A238KH34_9RHOB</name>
<keyword evidence="2" id="KW-0472">Membrane</keyword>
<dbReference type="AlphaFoldDB" id="A0A238KH34"/>
<keyword evidence="2" id="KW-1133">Transmembrane helix</keyword>
<evidence type="ECO:0000256" key="2">
    <source>
        <dbReference type="SAM" id="Phobius"/>
    </source>
</evidence>
<evidence type="ECO:0000313" key="3">
    <source>
        <dbReference type="EMBL" id="SMX41904.1"/>
    </source>
</evidence>
<reference evidence="3 4" key="1">
    <citation type="submission" date="2017-05" db="EMBL/GenBank/DDBJ databases">
        <authorList>
            <person name="Song R."/>
            <person name="Chenine A.L."/>
            <person name="Ruprecht R.M."/>
        </authorList>
    </citation>
    <scope>NUCLEOTIDE SEQUENCE [LARGE SCALE GENOMIC DNA]</scope>
    <source>
        <strain evidence="3 4">CECT 8898</strain>
    </source>
</reference>
<feature type="compositionally biased region" description="Pro residues" evidence="1">
    <location>
        <begin position="117"/>
        <end position="128"/>
    </location>
</feature>
<keyword evidence="2" id="KW-0812">Transmembrane</keyword>
<dbReference type="RefSeq" id="WP_094021312.1">
    <property type="nucleotide sequence ID" value="NZ_FXYF01000006.1"/>
</dbReference>
<feature type="transmembrane region" description="Helical" evidence="2">
    <location>
        <begin position="143"/>
        <end position="160"/>
    </location>
</feature>
<proteinExistence type="predicted"/>
<evidence type="ECO:0000313" key="4">
    <source>
        <dbReference type="Proteomes" id="UP000207598"/>
    </source>
</evidence>
<accession>A0A238KH34</accession>
<dbReference type="Proteomes" id="UP000207598">
    <property type="component" value="Unassembled WGS sequence"/>
</dbReference>
<protein>
    <submittedName>
        <fullName evidence="3">Uncharacterized protein</fullName>
    </submittedName>
</protein>